<evidence type="ECO:0000259" key="1">
    <source>
        <dbReference type="SMART" id="SM00849"/>
    </source>
</evidence>
<proteinExistence type="predicted"/>
<sequence>MNRRDTALDVFRQSTAQTAYVNSMRMTVLASGSKGNSTVISSSRTRVLVDAGLSCRELLKRMAIVGEDPATLDAILITHEHIDHVAGLAVLARRLNIPVFFTEPTHRAWVRMLTPRTTMSYAKWLDHVQREKEARAASVAAQEEAGIDIAASAFRSDDPNATLELPVEEELGDSEAPKAIAPKEKANPAHLPAVEYFQAGTHFCIGDLDITPFTIPHDAADPCGFVFEAEGIRMALATDLGYMPPNVKLALKRIDVLLLESNHDLEMLRDGPYPWSVKQRVLSRVGHLSNDATAEFLQKDYDGASAYIVLGHLSESNNAPELARISAEQAIAGRMTLLGNRIILAQQAAPLESIYL</sequence>
<dbReference type="InterPro" id="IPR001279">
    <property type="entry name" value="Metallo-B-lactamas"/>
</dbReference>
<keyword evidence="3" id="KW-1185">Reference proteome</keyword>
<dbReference type="Proteomes" id="UP000589520">
    <property type="component" value="Unassembled WGS sequence"/>
</dbReference>
<feature type="domain" description="Metallo-beta-lactamase" evidence="1">
    <location>
        <begin position="34"/>
        <end position="287"/>
    </location>
</feature>
<name>A0A7Y9TMS0_9BACT</name>
<dbReference type="EMBL" id="JACCCW010000002">
    <property type="protein sequence ID" value="NYF81372.1"/>
    <property type="molecule type" value="Genomic_DNA"/>
</dbReference>
<accession>A0A7Y9TMS0</accession>
<dbReference type="InterPro" id="IPR052533">
    <property type="entry name" value="WalJ/YycJ-like"/>
</dbReference>
<evidence type="ECO:0000313" key="2">
    <source>
        <dbReference type="EMBL" id="NYF81372.1"/>
    </source>
</evidence>
<gene>
    <name evidence="2" type="ORF">HDF17_003692</name>
</gene>
<dbReference type="Pfam" id="PF00753">
    <property type="entry name" value="Lactamase_B"/>
    <property type="match status" value="1"/>
</dbReference>
<dbReference type="InterPro" id="IPR036866">
    <property type="entry name" value="RibonucZ/Hydroxyglut_hydro"/>
</dbReference>
<dbReference type="SUPFAM" id="SSF56281">
    <property type="entry name" value="Metallo-hydrolase/oxidoreductase"/>
    <property type="match status" value="1"/>
</dbReference>
<dbReference type="SMART" id="SM00849">
    <property type="entry name" value="Lactamase_B"/>
    <property type="match status" value="1"/>
</dbReference>
<organism evidence="2 3">
    <name type="scientific">Granulicella arctica</name>
    <dbReference type="NCBI Taxonomy" id="940613"/>
    <lineage>
        <taxon>Bacteria</taxon>
        <taxon>Pseudomonadati</taxon>
        <taxon>Acidobacteriota</taxon>
        <taxon>Terriglobia</taxon>
        <taxon>Terriglobales</taxon>
        <taxon>Acidobacteriaceae</taxon>
        <taxon>Granulicella</taxon>
    </lineage>
</organism>
<protein>
    <submittedName>
        <fullName evidence="2">Phosphoribosyl 1,2-cyclic phosphodiesterase</fullName>
    </submittedName>
</protein>
<dbReference type="PANTHER" id="PTHR47619:SF1">
    <property type="entry name" value="EXODEOXYRIBONUCLEASE WALJ"/>
    <property type="match status" value="1"/>
</dbReference>
<dbReference type="AlphaFoldDB" id="A0A7Y9TMS0"/>
<reference evidence="2 3" key="1">
    <citation type="submission" date="2020-07" db="EMBL/GenBank/DDBJ databases">
        <title>Genomic Encyclopedia of Type Strains, Phase IV (KMG-V): Genome sequencing to study the core and pangenomes of soil and plant-associated prokaryotes.</title>
        <authorList>
            <person name="Whitman W."/>
        </authorList>
    </citation>
    <scope>NUCLEOTIDE SEQUENCE [LARGE SCALE GENOMIC DNA]</scope>
    <source>
        <strain evidence="2 3">X4EP2</strain>
    </source>
</reference>
<evidence type="ECO:0000313" key="3">
    <source>
        <dbReference type="Proteomes" id="UP000589520"/>
    </source>
</evidence>
<comment type="caution">
    <text evidence="2">The sequence shown here is derived from an EMBL/GenBank/DDBJ whole genome shotgun (WGS) entry which is preliminary data.</text>
</comment>
<dbReference type="PANTHER" id="PTHR47619">
    <property type="entry name" value="METALLO-HYDROLASE YYCJ-RELATED"/>
    <property type="match status" value="1"/>
</dbReference>
<dbReference type="Gene3D" id="3.60.15.10">
    <property type="entry name" value="Ribonuclease Z/Hydroxyacylglutathione hydrolase-like"/>
    <property type="match status" value="2"/>
</dbReference>